<proteinExistence type="predicted"/>
<comment type="caution">
    <text evidence="2">The sequence shown here is derived from an EMBL/GenBank/DDBJ whole genome shotgun (WGS) entry which is preliminary data.</text>
</comment>
<evidence type="ECO:0000313" key="2">
    <source>
        <dbReference type="EMBL" id="ELR67816.1"/>
    </source>
</evidence>
<sequence>MIKNRIITFFFAFILAACAYAQHEPWGYGFTAAADEVFNTEIRFVLPDNKTELRPLSVGISGAFLPNEIINGQFSYYGSGGARQTLKHPIKAYVEWVSFVDKKRYGIWLNLPVNLGDLMDKDSYITQCGNGWQIDRSLVFGVAPGGYIETYVGTGCEADRVILHRNIASEVQTEYDKTVPLASQFKNRFKAFDERNQAFIKKYSIPYWRFQLDQPPIATNSGKITN</sequence>
<dbReference type="Proteomes" id="UP000011134">
    <property type="component" value="Unassembled WGS sequence"/>
</dbReference>
<keyword evidence="1" id="KW-0732">Signal</keyword>
<feature type="signal peptide" evidence="1">
    <location>
        <begin position="1"/>
        <end position="21"/>
    </location>
</feature>
<keyword evidence="3" id="KW-1185">Reference proteome</keyword>
<evidence type="ECO:0000313" key="3">
    <source>
        <dbReference type="Proteomes" id="UP000011134"/>
    </source>
</evidence>
<dbReference type="AlphaFoldDB" id="L8JG36"/>
<dbReference type="InterPro" id="IPR021326">
    <property type="entry name" value="DUF2931"/>
</dbReference>
<name>L8JG36_9GAMM</name>
<feature type="chain" id="PRO_5003993688" description="Lipoprotein" evidence="1">
    <location>
        <begin position="22"/>
        <end position="226"/>
    </location>
</feature>
<evidence type="ECO:0000256" key="1">
    <source>
        <dbReference type="SAM" id="SignalP"/>
    </source>
</evidence>
<dbReference type="Pfam" id="PF11153">
    <property type="entry name" value="DUF2931"/>
    <property type="match status" value="1"/>
</dbReference>
<dbReference type="PATRIC" id="fig|1056511.3.peg.124"/>
<protein>
    <recommendedName>
        <fullName evidence="4">Lipoprotein</fullName>
    </recommendedName>
</protein>
<gene>
    <name evidence="2" type="ORF">C942_00123</name>
</gene>
<evidence type="ECO:0008006" key="4">
    <source>
        <dbReference type="Google" id="ProtNLM"/>
    </source>
</evidence>
<accession>L8JG36</accession>
<dbReference type="RefSeq" id="WP_007461282.1">
    <property type="nucleotide sequence ID" value="NZ_AMZO01000001.1"/>
</dbReference>
<reference evidence="2 3" key="1">
    <citation type="submission" date="2012-12" db="EMBL/GenBank/DDBJ databases">
        <title>Genome Assembly of Photobacterium sp. AK15.</title>
        <authorList>
            <person name="Khatri I."/>
            <person name="Vaidya B."/>
            <person name="Srinivas T.N.R."/>
            <person name="Subramanian S."/>
            <person name="Pinnaka A."/>
        </authorList>
    </citation>
    <scope>NUCLEOTIDE SEQUENCE [LARGE SCALE GENOMIC DNA]</scope>
    <source>
        <strain evidence="2 3">AK15</strain>
    </source>
</reference>
<dbReference type="OrthoDB" id="5584867at2"/>
<dbReference type="PROSITE" id="PS51257">
    <property type="entry name" value="PROKAR_LIPOPROTEIN"/>
    <property type="match status" value="1"/>
</dbReference>
<organism evidence="2 3">
    <name type="scientific">Photobacterium marinum</name>
    <dbReference type="NCBI Taxonomy" id="1056511"/>
    <lineage>
        <taxon>Bacteria</taxon>
        <taxon>Pseudomonadati</taxon>
        <taxon>Pseudomonadota</taxon>
        <taxon>Gammaproteobacteria</taxon>
        <taxon>Vibrionales</taxon>
        <taxon>Vibrionaceae</taxon>
        <taxon>Photobacterium</taxon>
    </lineage>
</organism>
<dbReference type="EMBL" id="AMZO01000001">
    <property type="protein sequence ID" value="ELR67816.1"/>
    <property type="molecule type" value="Genomic_DNA"/>
</dbReference>